<dbReference type="Proteomes" id="UP000070720">
    <property type="component" value="Chromosome 3"/>
</dbReference>
<gene>
    <name evidence="1" type="ORF">FGRAMPH1_01T17279</name>
</gene>
<evidence type="ECO:0000313" key="2">
    <source>
        <dbReference type="EnsemblFungi" id="CEF87252"/>
    </source>
</evidence>
<evidence type="ECO:0000313" key="1">
    <source>
        <dbReference type="EMBL" id="CEF87252.1"/>
    </source>
</evidence>
<dbReference type="EnsemblFungi" id="CEF87252">
    <property type="protein sequence ID" value="CEF87252"/>
    <property type="gene ID" value="FGRRES_20251"/>
</dbReference>
<reference evidence="2" key="4">
    <citation type="submission" date="2017-01" db="UniProtKB">
        <authorList>
            <consortium name="EnsemblFungi"/>
        </authorList>
    </citation>
    <scope>IDENTIFICATION</scope>
    <source>
        <strain evidence="2">PH-1 / ATCC MYA-4620 / FGSC 9075 / NRRL 31084</strain>
    </source>
</reference>
<sequence>MKQHIEFIADRLLVALDNEKVCKATNPFDFSHLVFAVSSLHGLELYMFSIKIRFKTAYSCLAVLGRKVF</sequence>
<keyword evidence="3" id="KW-1185">Reference proteome</keyword>
<dbReference type="GO" id="GO:0016491">
    <property type="term" value="F:oxidoreductase activity"/>
    <property type="evidence" value="ECO:0007669"/>
    <property type="project" value="InterPro"/>
</dbReference>
<name>A0A098E0X6_GIBZE</name>
<protein>
    <submittedName>
        <fullName evidence="1">Chromosome 3, complete genome</fullName>
    </submittedName>
</protein>
<dbReference type="VEuPathDB" id="FungiDB:FGRAMPH1_01G17279"/>
<reference evidence="2 3" key="1">
    <citation type="journal article" date="2007" name="Science">
        <title>The Fusarium graminearum genome reveals a link between localized polymorphism and pathogen specialization.</title>
        <authorList>
            <person name="Cuomo C.A."/>
            <person name="Gueldener U."/>
            <person name="Xu J.-R."/>
            <person name="Trail F."/>
            <person name="Turgeon B.G."/>
            <person name="Di Pietro A."/>
            <person name="Walton J.D."/>
            <person name="Ma L.-J."/>
            <person name="Baker S.E."/>
            <person name="Rep M."/>
            <person name="Adam G."/>
            <person name="Antoniw J."/>
            <person name="Baldwin T."/>
            <person name="Calvo S.E."/>
            <person name="Chang Y.-L."/>
            <person name="DeCaprio D."/>
            <person name="Gale L.R."/>
            <person name="Gnerre S."/>
            <person name="Goswami R.S."/>
            <person name="Hammond-Kosack K."/>
            <person name="Harris L.J."/>
            <person name="Hilburn K."/>
            <person name="Kennell J.C."/>
            <person name="Kroken S."/>
            <person name="Magnuson J.K."/>
            <person name="Mannhaupt G."/>
            <person name="Mauceli E.W."/>
            <person name="Mewes H.-W."/>
            <person name="Mitterbauer R."/>
            <person name="Muehlbauer G."/>
            <person name="Muensterkoetter M."/>
            <person name="Nelson D."/>
            <person name="O'Donnell K."/>
            <person name="Ouellet T."/>
            <person name="Qi W."/>
            <person name="Quesneville H."/>
            <person name="Roncero M.I.G."/>
            <person name="Seong K.-Y."/>
            <person name="Tetko I.V."/>
            <person name="Urban M."/>
            <person name="Waalwijk C."/>
            <person name="Ward T.J."/>
            <person name="Yao J."/>
            <person name="Birren B.W."/>
            <person name="Kistler H.C."/>
        </authorList>
    </citation>
    <scope>NUCLEOTIDE SEQUENCE [LARGE SCALE GENOMIC DNA]</scope>
    <source>
        <strain evidence="3">ATCC MYA-4620 / CBS 123657 / FGSC 9075 / NRRL 31084 / PH-1</strain>
        <strain evidence="2">PH-1 / ATCC MYA-4620 / FGSC 9075 / NRRL 31084</strain>
    </source>
</reference>
<accession>A0A098E0X6</accession>
<reference evidence="1 3" key="3">
    <citation type="journal article" date="2015" name="BMC Genomics">
        <title>The completed genome sequence of the pathogenic ascomycete fungus Fusarium graminearum.</title>
        <authorList>
            <person name="King R."/>
            <person name="Urban M."/>
            <person name="Hammond-Kosack M.C."/>
            <person name="Hassani-Pak K."/>
            <person name="Hammond-Kosack K.E."/>
        </authorList>
    </citation>
    <scope>NUCLEOTIDE SEQUENCE [LARGE SCALE GENOMIC DNA]</scope>
    <source>
        <strain evidence="3">ATCC MYA-4620 / CBS 123657 / FGSC 9075 / NRRL 31084 / PH-1</strain>
        <strain evidence="1">PH-1</strain>
    </source>
</reference>
<proteinExistence type="predicted"/>
<reference evidence="2 3" key="2">
    <citation type="journal article" date="2010" name="Nature">
        <title>Comparative genomics reveals mobile pathogenicity chromosomes in Fusarium.</title>
        <authorList>
            <person name="Ma L.J."/>
            <person name="van der Does H.C."/>
            <person name="Borkovich K.A."/>
            <person name="Coleman J.J."/>
            <person name="Daboussi M.J."/>
            <person name="Di Pietro A."/>
            <person name="Dufresne M."/>
            <person name="Freitag M."/>
            <person name="Grabherr M."/>
            <person name="Henrissat B."/>
            <person name="Houterman P.M."/>
            <person name="Kang S."/>
            <person name="Shim W.B."/>
            <person name="Woloshuk C."/>
            <person name="Xie X."/>
            <person name="Xu J.R."/>
            <person name="Antoniw J."/>
            <person name="Baker S.E."/>
            <person name="Bluhm B.H."/>
            <person name="Breakspear A."/>
            <person name="Brown D.W."/>
            <person name="Butchko R.A."/>
            <person name="Chapman S."/>
            <person name="Coulson R."/>
            <person name="Coutinho P.M."/>
            <person name="Danchin E.G."/>
            <person name="Diener A."/>
            <person name="Gale L.R."/>
            <person name="Gardiner D.M."/>
            <person name="Goff S."/>
            <person name="Hammond-Kosack K.E."/>
            <person name="Hilburn K."/>
            <person name="Hua-Van A."/>
            <person name="Jonkers W."/>
            <person name="Kazan K."/>
            <person name="Kodira C.D."/>
            <person name="Koehrsen M."/>
            <person name="Kumar L."/>
            <person name="Lee Y.H."/>
            <person name="Li L."/>
            <person name="Manners J.M."/>
            <person name="Miranda-Saavedra D."/>
            <person name="Mukherjee M."/>
            <person name="Park G."/>
            <person name="Park J."/>
            <person name="Park S.Y."/>
            <person name="Proctor R.H."/>
            <person name="Regev A."/>
            <person name="Ruiz-Roldan M.C."/>
            <person name="Sain D."/>
            <person name="Sakthikumar S."/>
            <person name="Sykes S."/>
            <person name="Schwartz D.C."/>
            <person name="Turgeon B.G."/>
            <person name="Wapinski I."/>
            <person name="Yoder O."/>
            <person name="Young S."/>
            <person name="Zeng Q."/>
            <person name="Zhou S."/>
            <person name="Galagan J."/>
            <person name="Cuomo C.A."/>
            <person name="Kistler H.C."/>
            <person name="Rep M."/>
        </authorList>
    </citation>
    <scope>GENOME REANNOTATION</scope>
    <source>
        <strain evidence="3">ATCC MYA-4620 / CBS 123657 / FGSC 9075 / NRRL 31084 / PH-1</strain>
        <strain evidence="2">PH-1 / ATCC MYA-4620 / FGSC 9075 / NRRL 31084</strain>
    </source>
</reference>
<evidence type="ECO:0000313" key="3">
    <source>
        <dbReference type="Proteomes" id="UP000070720"/>
    </source>
</evidence>
<dbReference type="Gene3D" id="1.10.620.20">
    <property type="entry name" value="Ribonucleotide Reductase, subunit A"/>
    <property type="match status" value="1"/>
</dbReference>
<dbReference type="InterPro" id="IPR012348">
    <property type="entry name" value="RNR-like"/>
</dbReference>
<dbReference type="EMBL" id="HG970334">
    <property type="protein sequence ID" value="CEF87252.1"/>
    <property type="molecule type" value="Genomic_DNA"/>
</dbReference>
<dbReference type="InParanoid" id="A0A098E0X6"/>
<accession>A0A0E0SLD9</accession>
<organism evidence="1 3">
    <name type="scientific">Gibberella zeae (strain ATCC MYA-4620 / CBS 123657 / FGSC 9075 / NRRL 31084 / PH-1)</name>
    <name type="common">Wheat head blight fungus</name>
    <name type="synonym">Fusarium graminearum</name>
    <dbReference type="NCBI Taxonomy" id="229533"/>
    <lineage>
        <taxon>Eukaryota</taxon>
        <taxon>Fungi</taxon>
        <taxon>Dikarya</taxon>
        <taxon>Ascomycota</taxon>
        <taxon>Pezizomycotina</taxon>
        <taxon>Sordariomycetes</taxon>
        <taxon>Hypocreomycetidae</taxon>
        <taxon>Hypocreales</taxon>
        <taxon>Nectriaceae</taxon>
        <taxon>Fusarium</taxon>
    </lineage>
</organism>
<dbReference type="AlphaFoldDB" id="A0A098E0X6"/>